<dbReference type="Ensembl" id="ENSSHBT00005012674.1">
    <property type="protein sequence ID" value="ENSSHBP00005010520.1"/>
    <property type="gene ID" value="ENSSHBG00005009160.1"/>
</dbReference>
<evidence type="ECO:0000313" key="2">
    <source>
        <dbReference type="Proteomes" id="UP000472266"/>
    </source>
</evidence>
<protein>
    <submittedName>
        <fullName evidence="1">Uncharacterized protein</fullName>
    </submittedName>
</protein>
<proteinExistence type="predicted"/>
<accession>A0A672U6C5</accession>
<reference evidence="1 2" key="1">
    <citation type="submission" date="2019-11" db="EMBL/GenBank/DDBJ databases">
        <title>Strigops habroptila (kakapo) genome, bStrHab1, primary haplotype, v2.</title>
        <authorList>
            <person name="Jarvis E.D."/>
            <person name="Howard J."/>
            <person name="Rhie A."/>
            <person name="Phillippy A."/>
            <person name="Korlach J."/>
            <person name="Digby A."/>
            <person name="Iorns D."/>
            <person name="Eason D."/>
            <person name="Robertson B."/>
            <person name="Raemaekers T."/>
            <person name="Howe K."/>
            <person name="Lewin H."/>
            <person name="Damas J."/>
            <person name="Hastie A."/>
            <person name="Tracey A."/>
            <person name="Chow W."/>
            <person name="Fedrigo O."/>
        </authorList>
    </citation>
    <scope>NUCLEOTIDE SEQUENCE [LARGE SCALE GENOMIC DNA]</scope>
</reference>
<reference evidence="1" key="3">
    <citation type="submission" date="2025-09" db="UniProtKB">
        <authorList>
            <consortium name="Ensembl"/>
        </authorList>
    </citation>
    <scope>IDENTIFICATION</scope>
</reference>
<organism evidence="1 2">
    <name type="scientific">Strigops habroptila</name>
    <name type="common">Kakapo</name>
    <dbReference type="NCBI Taxonomy" id="2489341"/>
    <lineage>
        <taxon>Eukaryota</taxon>
        <taxon>Metazoa</taxon>
        <taxon>Chordata</taxon>
        <taxon>Craniata</taxon>
        <taxon>Vertebrata</taxon>
        <taxon>Euteleostomi</taxon>
        <taxon>Archelosauria</taxon>
        <taxon>Archosauria</taxon>
        <taxon>Dinosauria</taxon>
        <taxon>Saurischia</taxon>
        <taxon>Theropoda</taxon>
        <taxon>Coelurosauria</taxon>
        <taxon>Aves</taxon>
        <taxon>Neognathae</taxon>
        <taxon>Neoaves</taxon>
        <taxon>Telluraves</taxon>
        <taxon>Australaves</taxon>
        <taxon>Psittaciformes</taxon>
        <taxon>Psittacidae</taxon>
        <taxon>Strigops</taxon>
    </lineage>
</organism>
<name>A0A672U6C5_STRHB</name>
<dbReference type="AlphaFoldDB" id="A0A672U6C5"/>
<evidence type="ECO:0000313" key="1">
    <source>
        <dbReference type="Ensembl" id="ENSSHBP00005010520.1"/>
    </source>
</evidence>
<dbReference type="InParanoid" id="A0A672U6C5"/>
<sequence>RPSLTLSESALCQIYGRENGPGLPGLRSALGICPGEKPQQAVSVHLKGKSPPALYGDMRQSRCSQCSQDVTCLLGYPVFGAVLFLRCHLLPKKTGLFINVVNKRLFSGFVRGRVYFFKG</sequence>
<dbReference type="Proteomes" id="UP000472266">
    <property type="component" value="Chromosome 4"/>
</dbReference>
<keyword evidence="2" id="KW-1185">Reference proteome</keyword>
<reference evidence="1" key="2">
    <citation type="submission" date="2025-08" db="UniProtKB">
        <authorList>
            <consortium name="Ensembl"/>
        </authorList>
    </citation>
    <scope>IDENTIFICATION</scope>
</reference>